<name>A0A923E4B6_9ACTO</name>
<dbReference type="EMBL" id="JACHMK010000001">
    <property type="protein sequence ID" value="MBB6335694.1"/>
    <property type="molecule type" value="Genomic_DNA"/>
</dbReference>
<protein>
    <submittedName>
        <fullName evidence="9">Iron complex transport system permease protein</fullName>
    </submittedName>
</protein>
<keyword evidence="3" id="KW-0813">Transport</keyword>
<feature type="transmembrane region" description="Helical" evidence="8">
    <location>
        <begin position="65"/>
        <end position="82"/>
    </location>
</feature>
<feature type="transmembrane region" description="Helical" evidence="8">
    <location>
        <begin position="152"/>
        <end position="172"/>
    </location>
</feature>
<feature type="transmembrane region" description="Helical" evidence="8">
    <location>
        <begin position="94"/>
        <end position="114"/>
    </location>
</feature>
<comment type="caution">
    <text evidence="9">The sequence shown here is derived from an EMBL/GenBank/DDBJ whole genome shotgun (WGS) entry which is preliminary data.</text>
</comment>
<evidence type="ECO:0000256" key="5">
    <source>
        <dbReference type="ARBA" id="ARBA00022692"/>
    </source>
</evidence>
<dbReference type="PANTHER" id="PTHR30472">
    <property type="entry name" value="FERRIC ENTEROBACTIN TRANSPORT SYSTEM PERMEASE PROTEIN"/>
    <property type="match status" value="1"/>
</dbReference>
<evidence type="ECO:0000256" key="8">
    <source>
        <dbReference type="SAM" id="Phobius"/>
    </source>
</evidence>
<comment type="similarity">
    <text evidence="2">Belongs to the binding-protein-dependent transport system permease family. FecCD subfamily.</text>
</comment>
<dbReference type="InterPro" id="IPR037294">
    <property type="entry name" value="ABC_BtuC-like"/>
</dbReference>
<accession>A0A923E4B6</accession>
<dbReference type="GO" id="GO:0005886">
    <property type="term" value="C:plasma membrane"/>
    <property type="evidence" value="ECO:0007669"/>
    <property type="project" value="UniProtKB-SubCell"/>
</dbReference>
<feature type="transmembrane region" description="Helical" evidence="8">
    <location>
        <begin position="280"/>
        <end position="304"/>
    </location>
</feature>
<evidence type="ECO:0000256" key="4">
    <source>
        <dbReference type="ARBA" id="ARBA00022475"/>
    </source>
</evidence>
<keyword evidence="7 8" id="KW-0472">Membrane</keyword>
<evidence type="ECO:0000256" key="3">
    <source>
        <dbReference type="ARBA" id="ARBA00022448"/>
    </source>
</evidence>
<organism evidence="9 10">
    <name type="scientific">Schaalia hyovaginalis</name>
    <dbReference type="NCBI Taxonomy" id="29316"/>
    <lineage>
        <taxon>Bacteria</taxon>
        <taxon>Bacillati</taxon>
        <taxon>Actinomycetota</taxon>
        <taxon>Actinomycetes</taxon>
        <taxon>Actinomycetales</taxon>
        <taxon>Actinomycetaceae</taxon>
        <taxon>Schaalia</taxon>
    </lineage>
</organism>
<dbReference type="SUPFAM" id="SSF81345">
    <property type="entry name" value="ABC transporter involved in vitamin B12 uptake, BtuC"/>
    <property type="match status" value="1"/>
</dbReference>
<dbReference type="GO" id="GO:0033214">
    <property type="term" value="P:siderophore-iron import into cell"/>
    <property type="evidence" value="ECO:0007669"/>
    <property type="project" value="TreeGrafter"/>
</dbReference>
<dbReference type="Pfam" id="PF01032">
    <property type="entry name" value="FecCD"/>
    <property type="match status" value="1"/>
</dbReference>
<dbReference type="InterPro" id="IPR000522">
    <property type="entry name" value="ABC_transptr_permease_BtuC"/>
</dbReference>
<keyword evidence="4" id="KW-1003">Cell membrane</keyword>
<dbReference type="Proteomes" id="UP000617426">
    <property type="component" value="Unassembled WGS sequence"/>
</dbReference>
<feature type="transmembrane region" description="Helical" evidence="8">
    <location>
        <begin position="121"/>
        <end position="140"/>
    </location>
</feature>
<proteinExistence type="inferred from homology"/>
<feature type="transmembrane region" description="Helical" evidence="8">
    <location>
        <begin position="193"/>
        <end position="215"/>
    </location>
</feature>
<keyword evidence="10" id="KW-1185">Reference proteome</keyword>
<evidence type="ECO:0000256" key="1">
    <source>
        <dbReference type="ARBA" id="ARBA00004651"/>
    </source>
</evidence>
<evidence type="ECO:0000256" key="7">
    <source>
        <dbReference type="ARBA" id="ARBA00023136"/>
    </source>
</evidence>
<reference evidence="9" key="1">
    <citation type="submission" date="2020-08" db="EMBL/GenBank/DDBJ databases">
        <title>Sequencing the genomes of 1000 actinobacteria strains.</title>
        <authorList>
            <person name="Klenk H.-P."/>
        </authorList>
    </citation>
    <scope>NUCLEOTIDE SEQUENCE</scope>
    <source>
        <strain evidence="9">DSM 10695</strain>
    </source>
</reference>
<dbReference type="Gene3D" id="1.10.3470.10">
    <property type="entry name" value="ABC transporter involved in vitamin B12 uptake, BtuC"/>
    <property type="match status" value="1"/>
</dbReference>
<sequence length="336" mass="33446">MAHSRRNRIGVGALAALGLGLVLLGAAASLAFGARAVRPDEILAGITGTSQEIGALAVRERIPRTVIALLVGAALAVSGALLQSLTRNPIADPGVLGVNSGSALAVVIGIAFLGAHRLSDYLLLALLGGLLAALLVHAISTIGPGGSTPLSLALAGVATSAAMSSLVSAIMLPRAQGLEAFRFWQVGSLGRGTWSAIMTIAPLLVLGAFLVLLLARPLDLLALGDEAATGLGVRVGATKAGAGFAAVLLAASVTALAGPISFVGLMVPHALRPFTGARHLPLLGLSALGGAALLLFADVAGRILIAPSEIPVGVITAFIGAPILVLVVRRAKAVAR</sequence>
<dbReference type="FunFam" id="1.10.3470.10:FF:000001">
    <property type="entry name" value="Vitamin B12 ABC transporter permease BtuC"/>
    <property type="match status" value="1"/>
</dbReference>
<evidence type="ECO:0000256" key="6">
    <source>
        <dbReference type="ARBA" id="ARBA00022989"/>
    </source>
</evidence>
<dbReference type="GO" id="GO:0022857">
    <property type="term" value="F:transmembrane transporter activity"/>
    <property type="evidence" value="ECO:0007669"/>
    <property type="project" value="InterPro"/>
</dbReference>
<dbReference type="RefSeq" id="WP_184454685.1">
    <property type="nucleotide sequence ID" value="NZ_JACHMK010000001.1"/>
</dbReference>
<evidence type="ECO:0000313" key="9">
    <source>
        <dbReference type="EMBL" id="MBB6335694.1"/>
    </source>
</evidence>
<feature type="transmembrane region" description="Helical" evidence="8">
    <location>
        <begin position="310"/>
        <end position="328"/>
    </location>
</feature>
<keyword evidence="6 8" id="KW-1133">Transmembrane helix</keyword>
<dbReference type="PANTHER" id="PTHR30472:SF1">
    <property type="entry name" value="FE(3+) DICITRATE TRANSPORT SYSTEM PERMEASE PROTEIN FECC-RELATED"/>
    <property type="match status" value="1"/>
</dbReference>
<comment type="subcellular location">
    <subcellularLocation>
        <location evidence="1">Cell membrane</location>
        <topology evidence="1">Multi-pass membrane protein</topology>
    </subcellularLocation>
</comment>
<evidence type="ECO:0000256" key="2">
    <source>
        <dbReference type="ARBA" id="ARBA00007935"/>
    </source>
</evidence>
<gene>
    <name evidence="9" type="ORF">HD592_002259</name>
</gene>
<dbReference type="CDD" id="cd06550">
    <property type="entry name" value="TM_ABC_iron-siderophores_like"/>
    <property type="match status" value="1"/>
</dbReference>
<keyword evidence="5 8" id="KW-0812">Transmembrane</keyword>
<feature type="transmembrane region" description="Helical" evidence="8">
    <location>
        <begin position="244"/>
        <end position="268"/>
    </location>
</feature>
<evidence type="ECO:0000313" key="10">
    <source>
        <dbReference type="Proteomes" id="UP000617426"/>
    </source>
</evidence>
<dbReference type="AlphaFoldDB" id="A0A923E4B6"/>